<dbReference type="EMBL" id="LDQA01000028">
    <property type="protein sequence ID" value="KTR04877.1"/>
    <property type="molecule type" value="Genomic_DNA"/>
</dbReference>
<organism evidence="1 2">
    <name type="scientific">Aureimonas ureilytica</name>
    <dbReference type="NCBI Taxonomy" id="401562"/>
    <lineage>
        <taxon>Bacteria</taxon>
        <taxon>Pseudomonadati</taxon>
        <taxon>Pseudomonadota</taxon>
        <taxon>Alphaproteobacteria</taxon>
        <taxon>Hyphomicrobiales</taxon>
        <taxon>Aurantimonadaceae</taxon>
        <taxon>Aureimonas</taxon>
    </lineage>
</organism>
<dbReference type="AlphaFoldDB" id="A0A175RML5"/>
<protein>
    <submittedName>
        <fullName evidence="1">Uncharacterized protein</fullName>
    </submittedName>
</protein>
<reference evidence="1 2" key="1">
    <citation type="journal article" date="2016" name="Front. Microbiol.">
        <title>Genomic Resource of Rice Seed Associated Bacteria.</title>
        <authorList>
            <person name="Midha S."/>
            <person name="Bansal K."/>
            <person name="Sharma S."/>
            <person name="Kumar N."/>
            <person name="Patil P.P."/>
            <person name="Chaudhry V."/>
            <person name="Patil P.B."/>
        </authorList>
    </citation>
    <scope>NUCLEOTIDE SEQUENCE [LARGE SCALE GENOMIC DNA]</scope>
    <source>
        <strain evidence="1 2">NS365</strain>
    </source>
</reference>
<name>A0A175RML5_9HYPH</name>
<accession>A0A175RML5</accession>
<sequence length="88" mass="9547">MNAEQRALARRALGLPNSLARSSRNYTAVHPDALAFVPWMEMVEAGLATVEKVGLSGRVCLLTRAGAEAALEPHERLDPEDFPPIHAD</sequence>
<evidence type="ECO:0000313" key="2">
    <source>
        <dbReference type="Proteomes" id="UP000078529"/>
    </source>
</evidence>
<proteinExistence type="predicted"/>
<dbReference type="PATRIC" id="fig|401562.4.peg.2280"/>
<keyword evidence="2" id="KW-1185">Reference proteome</keyword>
<evidence type="ECO:0000313" key="1">
    <source>
        <dbReference type="EMBL" id="KTR04877.1"/>
    </source>
</evidence>
<comment type="caution">
    <text evidence="1">The sequence shown here is derived from an EMBL/GenBank/DDBJ whole genome shotgun (WGS) entry which is preliminary data.</text>
</comment>
<dbReference type="RefSeq" id="WP_058600626.1">
    <property type="nucleotide sequence ID" value="NZ_LDQA01000028.1"/>
</dbReference>
<gene>
    <name evidence="1" type="ORF">NS365_12490</name>
</gene>
<dbReference type="Proteomes" id="UP000078529">
    <property type="component" value="Unassembled WGS sequence"/>
</dbReference>